<dbReference type="GO" id="GO:0042744">
    <property type="term" value="P:hydrogen peroxide catabolic process"/>
    <property type="evidence" value="ECO:0007669"/>
    <property type="project" value="TreeGrafter"/>
</dbReference>
<keyword evidence="11" id="KW-1015">Disulfide bond</keyword>
<evidence type="ECO:0000256" key="10">
    <source>
        <dbReference type="PIRSR" id="PIRSR601621-3"/>
    </source>
</evidence>
<comment type="similarity">
    <text evidence="1 12">Belongs to the peroxidase family. Ligninase subfamily.</text>
</comment>
<keyword evidence="7" id="KW-0325">Glycoprotein</keyword>
<keyword evidence="9 12" id="KW-0106">Calcium</keyword>
<feature type="compositionally biased region" description="Gly residues" evidence="13">
    <location>
        <begin position="45"/>
        <end position="82"/>
    </location>
</feature>
<feature type="domain" description="Plant heme peroxidase family profile" evidence="14">
    <location>
        <begin position="165"/>
        <end position="403"/>
    </location>
</feature>
<dbReference type="FunFam" id="1.10.520.10:FF:000021">
    <property type="entry name" value="Peroxidase"/>
    <property type="match status" value="1"/>
</dbReference>
<evidence type="ECO:0000259" key="14">
    <source>
        <dbReference type="PROSITE" id="PS50873"/>
    </source>
</evidence>
<evidence type="ECO:0000256" key="9">
    <source>
        <dbReference type="PIRSR" id="PIRSR601621-2"/>
    </source>
</evidence>
<dbReference type="PANTHER" id="PTHR31356:SF66">
    <property type="entry name" value="CATALASE-PEROXIDASE"/>
    <property type="match status" value="1"/>
</dbReference>
<dbReference type="InterPro" id="IPR019794">
    <property type="entry name" value="Peroxidases_AS"/>
</dbReference>
<accession>A0A1Q8RT93</accession>
<dbReference type="InterPro" id="IPR001621">
    <property type="entry name" value="Ligninase"/>
</dbReference>
<proteinExistence type="inferred from homology"/>
<feature type="active site" description="Proton acceptor" evidence="8">
    <location>
        <position position="175"/>
    </location>
</feature>
<evidence type="ECO:0000256" key="7">
    <source>
        <dbReference type="ARBA" id="ARBA00023180"/>
    </source>
</evidence>
<dbReference type="PRINTS" id="PR00458">
    <property type="entry name" value="PEROXIDASE"/>
</dbReference>
<dbReference type="OrthoDB" id="2113341at2759"/>
<dbReference type="PANTHER" id="PTHR31356">
    <property type="entry name" value="THYLAKOID LUMENAL 29 KDA PROTEIN, CHLOROPLASTIC-RELATED"/>
    <property type="match status" value="1"/>
</dbReference>
<evidence type="ECO:0000256" key="13">
    <source>
        <dbReference type="SAM" id="MobiDB-lite"/>
    </source>
</evidence>
<dbReference type="GO" id="GO:0004601">
    <property type="term" value="F:peroxidase activity"/>
    <property type="evidence" value="ECO:0007669"/>
    <property type="project" value="UniProtKB-KW"/>
</dbReference>
<feature type="binding site" description="axial binding residue" evidence="9">
    <location>
        <position position="300"/>
    </location>
    <ligand>
        <name>heme b</name>
        <dbReference type="ChEBI" id="CHEBI:60344"/>
    </ligand>
    <ligandPart>
        <name>Fe</name>
        <dbReference type="ChEBI" id="CHEBI:18248"/>
    </ligandPart>
</feature>
<feature type="binding site" evidence="9">
    <location>
        <position position="191"/>
    </location>
    <ligand>
        <name>Ca(2+)</name>
        <dbReference type="ChEBI" id="CHEBI:29108"/>
        <label>1</label>
    </ligand>
</feature>
<evidence type="ECO:0000256" key="12">
    <source>
        <dbReference type="RuleBase" id="RU363051"/>
    </source>
</evidence>
<dbReference type="PROSITE" id="PS00436">
    <property type="entry name" value="PEROXIDASE_2"/>
    <property type="match status" value="1"/>
</dbReference>
<sequence length="403" mass="40663">MSPSTKAVIVLAAFSAFSAAYPGMGRGGPGGPGGPGVPGARGAPGASGGFGRPGNPGGPGSAGSPGSQGGFLGGLNNQGGIGARADDNQPLGDLINLPDGSLSNVGKDVKGILTAAGSPVSGDTFVGNVPELGTPECSADKCCVFKHFSDDVAPSFQDSQGCTDIARAAIRLGFHDAAGWSKNTGDLGGADGSIVLAAEEIKRAANAGLEDIVAQMKVWHGKYAQFGAGMADLIQFAATAATVQCPGGPRIKTFVGRKDSSVPAPDGLLPDPHDSADKLIALFGNKTISPPGLAALVGAHTASKQRFFDPSRADAPQDTTPGTWDTLFYQQTVSGAPSEILTFPSDKNLANDPRSGPAFKAFAAQAALWGGAYAAQYLRLSLLGVFNINELTDCSKALPVGRQ</sequence>
<name>A0A1Q8RT93_9PEZI</name>
<reference evidence="15 16" key="1">
    <citation type="submission" date="2016-11" db="EMBL/GenBank/DDBJ databases">
        <title>Draft Genome Assembly of Colletotrichum chlorophyti a pathogen of herbaceous plants.</title>
        <authorList>
            <person name="Gan P."/>
            <person name="Narusaka M."/>
            <person name="Tsushima A."/>
            <person name="Narusaka Y."/>
            <person name="Takano Y."/>
            <person name="Shirasu K."/>
        </authorList>
    </citation>
    <scope>NUCLEOTIDE SEQUENCE [LARGE SCALE GENOMIC DNA]</scope>
    <source>
        <strain evidence="15 16">NTL11</strain>
    </source>
</reference>
<feature type="region of interest" description="Disordered" evidence="13">
    <location>
        <begin position="28"/>
        <end position="87"/>
    </location>
</feature>
<feature type="binding site" evidence="9">
    <location>
        <position position="318"/>
    </location>
    <ligand>
        <name>Ca(2+)</name>
        <dbReference type="ChEBI" id="CHEBI:29108"/>
        <label>2</label>
    </ligand>
</feature>
<feature type="compositionally biased region" description="Gly residues" evidence="13">
    <location>
        <begin position="28"/>
        <end position="39"/>
    </location>
</feature>
<dbReference type="GO" id="GO:0000302">
    <property type="term" value="P:response to reactive oxygen species"/>
    <property type="evidence" value="ECO:0007669"/>
    <property type="project" value="TreeGrafter"/>
</dbReference>
<keyword evidence="3 9" id="KW-0349">Heme</keyword>
<comment type="caution">
    <text evidence="15">The sequence shown here is derived from an EMBL/GenBank/DDBJ whole genome shotgun (WGS) entry which is preliminary data.</text>
</comment>
<dbReference type="Pfam" id="PF00141">
    <property type="entry name" value="peroxidase"/>
    <property type="match status" value="1"/>
</dbReference>
<keyword evidence="16" id="KW-1185">Reference proteome</keyword>
<dbReference type="SUPFAM" id="SSF48113">
    <property type="entry name" value="Heme-dependent peroxidases"/>
    <property type="match status" value="1"/>
</dbReference>
<keyword evidence="6 9" id="KW-0408">Iron</keyword>
<dbReference type="InterPro" id="IPR044831">
    <property type="entry name" value="Ccp1-like"/>
</dbReference>
<evidence type="ECO:0000256" key="1">
    <source>
        <dbReference type="ARBA" id="ARBA00006089"/>
    </source>
</evidence>
<evidence type="ECO:0000256" key="8">
    <source>
        <dbReference type="PIRSR" id="PIRSR601621-1"/>
    </source>
</evidence>
<dbReference type="Gene3D" id="1.10.420.10">
    <property type="entry name" value="Peroxidase, domain 2"/>
    <property type="match status" value="1"/>
</dbReference>
<evidence type="ECO:0000256" key="2">
    <source>
        <dbReference type="ARBA" id="ARBA00022559"/>
    </source>
</evidence>
<feature type="disulfide bond" evidence="11">
    <location>
        <begin position="142"/>
        <end position="394"/>
    </location>
</feature>
<evidence type="ECO:0000256" key="3">
    <source>
        <dbReference type="ARBA" id="ARBA00022617"/>
    </source>
</evidence>
<evidence type="ECO:0000256" key="11">
    <source>
        <dbReference type="PIRSR" id="PIRSR601621-4"/>
    </source>
</evidence>
<dbReference type="GO" id="GO:0020037">
    <property type="term" value="F:heme binding"/>
    <property type="evidence" value="ECO:0007669"/>
    <property type="project" value="UniProtKB-UniRule"/>
</dbReference>
<dbReference type="GO" id="GO:0046872">
    <property type="term" value="F:metal ion binding"/>
    <property type="evidence" value="ECO:0007669"/>
    <property type="project" value="UniProtKB-UniRule"/>
</dbReference>
<evidence type="ECO:0000256" key="5">
    <source>
        <dbReference type="ARBA" id="ARBA00023002"/>
    </source>
</evidence>
<dbReference type="EC" id="1.11.1.-" evidence="12"/>
<dbReference type="InterPro" id="IPR002016">
    <property type="entry name" value="Haem_peroxidase"/>
</dbReference>
<feature type="binding site" evidence="9">
    <location>
        <position position="325"/>
    </location>
    <ligand>
        <name>Ca(2+)</name>
        <dbReference type="ChEBI" id="CHEBI:29108"/>
        <label>2</label>
    </ligand>
</feature>
<dbReference type="PRINTS" id="PR00462">
    <property type="entry name" value="LIGNINASE"/>
</dbReference>
<keyword evidence="5 12" id="KW-0560">Oxidoreductase</keyword>
<dbReference type="InterPro" id="IPR010255">
    <property type="entry name" value="Haem_peroxidase_sf"/>
</dbReference>
<feature type="chain" id="PRO_5010003788" description="Peroxidase" evidence="12">
    <location>
        <begin position="21"/>
        <end position="403"/>
    </location>
</feature>
<feature type="binding site" evidence="9">
    <location>
        <position position="176"/>
    </location>
    <ligand>
        <name>Ca(2+)</name>
        <dbReference type="ChEBI" id="CHEBI:29108"/>
        <label>1</label>
    </ligand>
</feature>
<dbReference type="PROSITE" id="PS50873">
    <property type="entry name" value="PEROXIDASE_4"/>
    <property type="match status" value="1"/>
</dbReference>
<gene>
    <name evidence="15" type="ORF">CCHL11_06202</name>
</gene>
<dbReference type="Proteomes" id="UP000186583">
    <property type="component" value="Unassembled WGS sequence"/>
</dbReference>
<dbReference type="GO" id="GO:0034599">
    <property type="term" value="P:cellular response to oxidative stress"/>
    <property type="evidence" value="ECO:0007669"/>
    <property type="project" value="InterPro"/>
</dbReference>
<dbReference type="EMBL" id="MPGH01000091">
    <property type="protein sequence ID" value="OLN87540.1"/>
    <property type="molecule type" value="Genomic_DNA"/>
</dbReference>
<evidence type="ECO:0000256" key="4">
    <source>
        <dbReference type="ARBA" id="ARBA00022723"/>
    </source>
</evidence>
<keyword evidence="2 12" id="KW-0575">Peroxidase</keyword>
<keyword evidence="4 9" id="KW-0479">Metal-binding</keyword>
<dbReference type="AlphaFoldDB" id="A0A1Q8RT93"/>
<feature type="binding site" evidence="9">
    <location>
        <position position="189"/>
    </location>
    <ligand>
        <name>Ca(2+)</name>
        <dbReference type="ChEBI" id="CHEBI:29108"/>
        <label>1</label>
    </ligand>
</feature>
<feature type="binding site" evidence="9">
    <location>
        <position position="301"/>
    </location>
    <ligand>
        <name>Ca(2+)</name>
        <dbReference type="ChEBI" id="CHEBI:29108"/>
        <label>2</label>
    </ligand>
</feature>
<organism evidence="15 16">
    <name type="scientific">Colletotrichum chlorophyti</name>
    <dbReference type="NCBI Taxonomy" id="708187"/>
    <lineage>
        <taxon>Eukaryota</taxon>
        <taxon>Fungi</taxon>
        <taxon>Dikarya</taxon>
        <taxon>Ascomycota</taxon>
        <taxon>Pezizomycotina</taxon>
        <taxon>Sordariomycetes</taxon>
        <taxon>Hypocreomycetidae</taxon>
        <taxon>Glomerellales</taxon>
        <taxon>Glomerellaceae</taxon>
        <taxon>Colletotrichum</taxon>
    </lineage>
</organism>
<evidence type="ECO:0000313" key="16">
    <source>
        <dbReference type="Proteomes" id="UP000186583"/>
    </source>
</evidence>
<comment type="cofactor">
    <cofactor evidence="9 12">
        <name>Ca(2+)</name>
        <dbReference type="ChEBI" id="CHEBI:29108"/>
    </cofactor>
    <text evidence="9 12">Binds 2 calcium ions per subunit.</text>
</comment>
<dbReference type="STRING" id="708187.A0A1Q8RT93"/>
<feature type="binding site" evidence="9">
    <location>
        <position position="320"/>
    </location>
    <ligand>
        <name>Ca(2+)</name>
        <dbReference type="ChEBI" id="CHEBI:29108"/>
        <label>2</label>
    </ligand>
</feature>
<dbReference type="Gene3D" id="1.10.520.10">
    <property type="match status" value="1"/>
</dbReference>
<protein>
    <recommendedName>
        <fullName evidence="12">Peroxidase</fullName>
        <ecNumber evidence="12">1.11.1.-</ecNumber>
    </recommendedName>
</protein>
<evidence type="ECO:0000313" key="15">
    <source>
        <dbReference type="EMBL" id="OLN87540.1"/>
    </source>
</evidence>
<keyword evidence="12" id="KW-0732">Signal</keyword>
<feature type="signal peptide" evidence="12">
    <location>
        <begin position="1"/>
        <end position="20"/>
    </location>
</feature>
<feature type="binding site" evidence="9">
    <location>
        <position position="193"/>
    </location>
    <ligand>
        <name>Ca(2+)</name>
        <dbReference type="ChEBI" id="CHEBI:29108"/>
        <label>1</label>
    </ligand>
</feature>
<comment type="cofactor">
    <cofactor evidence="9">
        <name>heme b</name>
        <dbReference type="ChEBI" id="CHEBI:60344"/>
    </cofactor>
    <text evidence="9">Binds 1 heme b (iron(II)-protoporphyrin IX) group per subunit.</text>
</comment>
<feature type="disulfide bond" evidence="11">
    <location>
        <begin position="162"/>
        <end position="245"/>
    </location>
</feature>
<feature type="site" description="Transition state stabilizer" evidence="10">
    <location>
        <position position="171"/>
    </location>
</feature>
<evidence type="ECO:0000256" key="6">
    <source>
        <dbReference type="ARBA" id="ARBA00023004"/>
    </source>
</evidence>